<dbReference type="EMBL" id="LKCM01000268">
    <property type="protein sequence ID" value="KPQ42049.1"/>
    <property type="molecule type" value="Genomic_DNA"/>
</dbReference>
<reference evidence="7 8" key="1">
    <citation type="submission" date="2015-09" db="EMBL/GenBank/DDBJ databases">
        <title>A metagenomics-based metabolic model of nitrate-dependent anaerobic oxidation of methane by Methanoperedens-like archaea.</title>
        <authorList>
            <person name="Arshad A."/>
            <person name="Speth D.R."/>
            <person name="De Graaf R.M."/>
            <person name="Op Den Camp H.J."/>
            <person name="Jetten M.S."/>
            <person name="Welte C.U."/>
        </authorList>
    </citation>
    <scope>NUCLEOTIDE SEQUENCE [LARGE SCALE GENOMIC DNA]</scope>
</reference>
<keyword evidence="2 5" id="KW-0812">Transmembrane</keyword>
<feature type="transmembrane region" description="Helical" evidence="5">
    <location>
        <begin position="63"/>
        <end position="91"/>
    </location>
</feature>
<feature type="transmembrane region" description="Helical" evidence="5">
    <location>
        <begin position="21"/>
        <end position="43"/>
    </location>
</feature>
<evidence type="ECO:0000313" key="7">
    <source>
        <dbReference type="EMBL" id="KPQ42049.1"/>
    </source>
</evidence>
<feature type="transmembrane region" description="Helical" evidence="5">
    <location>
        <begin position="103"/>
        <end position="128"/>
    </location>
</feature>
<accession>A0A0P8A653</accession>
<comment type="caution">
    <text evidence="7">The sequence shown here is derived from an EMBL/GenBank/DDBJ whole genome shotgun (WGS) entry which is preliminary data.</text>
</comment>
<feature type="transmembrane region" description="Helical" evidence="5">
    <location>
        <begin position="186"/>
        <end position="204"/>
    </location>
</feature>
<keyword evidence="4 5" id="KW-0472">Membrane</keyword>
<feature type="transmembrane region" description="Helical" evidence="5">
    <location>
        <begin position="148"/>
        <end position="174"/>
    </location>
</feature>
<sequence length="210" mass="22584">KMVGTITSPNNETKKIAEQPMIEEAVMIIGVYAILNAIAAYILSNKIIYIIQGFDNTSMRSLMALSSIVAALFATILIWLIGTGVIHLLSMAAGGEGKLYPQMLTVVGFSMLPLIFNGIISIGIYSVIEPRVINISPSNPMALNELYSSPSFMALALIGIIIQAWTTIILYFSIHNAHKISTNSSAIIAAIPLVISVILTAWGFRGMGIL</sequence>
<dbReference type="GO" id="GO:0016020">
    <property type="term" value="C:membrane"/>
    <property type="evidence" value="ECO:0007669"/>
    <property type="project" value="UniProtKB-SubCell"/>
</dbReference>
<dbReference type="Pfam" id="PF04893">
    <property type="entry name" value="Yip1"/>
    <property type="match status" value="1"/>
</dbReference>
<evidence type="ECO:0000256" key="1">
    <source>
        <dbReference type="ARBA" id="ARBA00004141"/>
    </source>
</evidence>
<keyword evidence="3 5" id="KW-1133">Transmembrane helix</keyword>
<dbReference type="Proteomes" id="UP000050360">
    <property type="component" value="Unassembled WGS sequence"/>
</dbReference>
<protein>
    <submittedName>
        <fullName evidence="7">Yip1 domain protein</fullName>
    </submittedName>
</protein>
<comment type="subcellular location">
    <subcellularLocation>
        <location evidence="1">Membrane</location>
        <topology evidence="1">Multi-pass membrane protein</topology>
    </subcellularLocation>
</comment>
<name>A0A0P8A653_9EURY</name>
<evidence type="ECO:0000256" key="4">
    <source>
        <dbReference type="ARBA" id="ARBA00023136"/>
    </source>
</evidence>
<evidence type="ECO:0000256" key="2">
    <source>
        <dbReference type="ARBA" id="ARBA00022692"/>
    </source>
</evidence>
<feature type="non-terminal residue" evidence="7">
    <location>
        <position position="1"/>
    </location>
</feature>
<evidence type="ECO:0000256" key="5">
    <source>
        <dbReference type="SAM" id="Phobius"/>
    </source>
</evidence>
<feature type="domain" description="Yip1" evidence="6">
    <location>
        <begin position="4"/>
        <end position="202"/>
    </location>
</feature>
<organism evidence="7 8">
    <name type="scientific">Candidatus Methanoperedens nitratireducens</name>
    <dbReference type="NCBI Taxonomy" id="1392998"/>
    <lineage>
        <taxon>Archaea</taxon>
        <taxon>Methanobacteriati</taxon>
        <taxon>Methanobacteriota</taxon>
        <taxon>Stenosarchaea group</taxon>
        <taxon>Methanomicrobia</taxon>
        <taxon>Methanosarcinales</taxon>
        <taxon>ANME-2 cluster</taxon>
        <taxon>Candidatus Methanoperedentaceae</taxon>
        <taxon>Candidatus Methanoperedens</taxon>
    </lineage>
</organism>
<evidence type="ECO:0000313" key="8">
    <source>
        <dbReference type="Proteomes" id="UP000050360"/>
    </source>
</evidence>
<dbReference type="AlphaFoldDB" id="A0A0P8A653"/>
<evidence type="ECO:0000256" key="3">
    <source>
        <dbReference type="ARBA" id="ARBA00022989"/>
    </source>
</evidence>
<proteinExistence type="predicted"/>
<evidence type="ECO:0000259" key="6">
    <source>
        <dbReference type="Pfam" id="PF04893"/>
    </source>
</evidence>
<gene>
    <name evidence="7" type="ORF">MPEBLZ_03359</name>
</gene>
<dbReference type="InterPro" id="IPR006977">
    <property type="entry name" value="Yip1_dom"/>
</dbReference>